<dbReference type="AlphaFoldDB" id="A0A4R1K2C4"/>
<sequence length="125" mass="13736">MSRYGLVALEAAEIAQKHVDANIAWTKAAEHQFGKKTSLIKKGCPKGTFLGLAEDGHIKGIPSGHYTSSTKNKAYGLAALQQLKMSPELAKNKKGLWFQSCNDQPKVQNNQMDVVIALWENNLLI</sequence>
<protein>
    <submittedName>
        <fullName evidence="1">Uncharacterized protein</fullName>
    </submittedName>
</protein>
<evidence type="ECO:0000313" key="1">
    <source>
        <dbReference type="EMBL" id="TCK58080.1"/>
    </source>
</evidence>
<organism evidence="1 2">
    <name type="scientific">Celerinatantimonas diazotrophica</name>
    <dbReference type="NCBI Taxonomy" id="412034"/>
    <lineage>
        <taxon>Bacteria</taxon>
        <taxon>Pseudomonadati</taxon>
        <taxon>Pseudomonadota</taxon>
        <taxon>Gammaproteobacteria</taxon>
        <taxon>Celerinatantimonadaceae</taxon>
        <taxon>Celerinatantimonas</taxon>
    </lineage>
</organism>
<comment type="caution">
    <text evidence="1">The sequence shown here is derived from an EMBL/GenBank/DDBJ whole genome shotgun (WGS) entry which is preliminary data.</text>
</comment>
<name>A0A4R1K2C4_9GAMM</name>
<dbReference type="Pfam" id="PF22399">
    <property type="entry name" value="DUF6979"/>
    <property type="match status" value="1"/>
</dbReference>
<reference evidence="1 2" key="1">
    <citation type="submission" date="2019-03" db="EMBL/GenBank/DDBJ databases">
        <title>Genomic Encyclopedia of Type Strains, Phase IV (KMG-IV): sequencing the most valuable type-strain genomes for metagenomic binning, comparative biology and taxonomic classification.</title>
        <authorList>
            <person name="Goeker M."/>
        </authorList>
    </citation>
    <scope>NUCLEOTIDE SEQUENCE [LARGE SCALE GENOMIC DNA]</scope>
    <source>
        <strain evidence="1 2">DSM 18577</strain>
    </source>
</reference>
<dbReference type="OrthoDB" id="5586840at2"/>
<accession>A0A4R1K2C4</accession>
<dbReference type="RefSeq" id="WP_131912593.1">
    <property type="nucleotide sequence ID" value="NZ_OU594967.1"/>
</dbReference>
<evidence type="ECO:0000313" key="2">
    <source>
        <dbReference type="Proteomes" id="UP000295565"/>
    </source>
</evidence>
<keyword evidence="2" id="KW-1185">Reference proteome</keyword>
<proteinExistence type="predicted"/>
<dbReference type="EMBL" id="SMGD01000012">
    <property type="protein sequence ID" value="TCK58080.1"/>
    <property type="molecule type" value="Genomic_DNA"/>
</dbReference>
<dbReference type="InterPro" id="IPR053917">
    <property type="entry name" value="DUF6979"/>
</dbReference>
<dbReference type="Proteomes" id="UP000295565">
    <property type="component" value="Unassembled WGS sequence"/>
</dbReference>
<gene>
    <name evidence="1" type="ORF">EV690_1787</name>
</gene>